<proteinExistence type="predicted"/>
<dbReference type="Proteomes" id="UP001162480">
    <property type="component" value="Chromosome 1"/>
</dbReference>
<name>A0AA36AF00_OCTVU</name>
<dbReference type="EMBL" id="OX597814">
    <property type="protein sequence ID" value="CAI9714885.1"/>
    <property type="molecule type" value="Genomic_DNA"/>
</dbReference>
<keyword evidence="1" id="KW-0472">Membrane</keyword>
<gene>
    <name evidence="2" type="ORF">OCTVUL_1B022513</name>
</gene>
<keyword evidence="3" id="KW-1185">Reference proteome</keyword>
<organism evidence="2 3">
    <name type="scientific">Octopus vulgaris</name>
    <name type="common">Common octopus</name>
    <dbReference type="NCBI Taxonomy" id="6645"/>
    <lineage>
        <taxon>Eukaryota</taxon>
        <taxon>Metazoa</taxon>
        <taxon>Spiralia</taxon>
        <taxon>Lophotrochozoa</taxon>
        <taxon>Mollusca</taxon>
        <taxon>Cephalopoda</taxon>
        <taxon>Coleoidea</taxon>
        <taxon>Octopodiformes</taxon>
        <taxon>Octopoda</taxon>
        <taxon>Incirrata</taxon>
        <taxon>Octopodidae</taxon>
        <taxon>Octopus</taxon>
    </lineage>
</organism>
<feature type="transmembrane region" description="Helical" evidence="1">
    <location>
        <begin position="38"/>
        <end position="56"/>
    </location>
</feature>
<evidence type="ECO:0000313" key="2">
    <source>
        <dbReference type="EMBL" id="CAI9714885.1"/>
    </source>
</evidence>
<evidence type="ECO:0000313" key="3">
    <source>
        <dbReference type="Proteomes" id="UP001162480"/>
    </source>
</evidence>
<keyword evidence="1" id="KW-0812">Transmembrane</keyword>
<reference evidence="2" key="1">
    <citation type="submission" date="2023-08" db="EMBL/GenBank/DDBJ databases">
        <authorList>
            <person name="Alioto T."/>
            <person name="Alioto T."/>
            <person name="Gomez Garrido J."/>
        </authorList>
    </citation>
    <scope>NUCLEOTIDE SEQUENCE</scope>
</reference>
<protein>
    <submittedName>
        <fullName evidence="2">Uncharacterized protein</fullName>
    </submittedName>
</protein>
<sequence length="72" mass="8519">MRRGNIPVTFLDSHSEFNLRQQALDLLKKKNGKLRFHFLYLFMYGLAFCSNAPNHWNFVVFSVVKSLDILRD</sequence>
<dbReference type="AlphaFoldDB" id="A0AA36AF00"/>
<accession>A0AA36AF00</accession>
<keyword evidence="1" id="KW-1133">Transmembrane helix</keyword>
<evidence type="ECO:0000256" key="1">
    <source>
        <dbReference type="SAM" id="Phobius"/>
    </source>
</evidence>